<accession>A0AA38FDK3</accession>
<evidence type="ECO:0000313" key="2">
    <source>
        <dbReference type="EMBL" id="KAH9298658.1"/>
    </source>
</evidence>
<evidence type="ECO:0000313" key="3">
    <source>
        <dbReference type="Proteomes" id="UP000824469"/>
    </source>
</evidence>
<dbReference type="AlphaFoldDB" id="A0AA38FDK3"/>
<sequence>MSRKESPTEEDEKEESPILESSVRKKRKVTKEVDSKGTESLEAYRGKNDDDEHEEDQNH</sequence>
<evidence type="ECO:0000256" key="1">
    <source>
        <dbReference type="SAM" id="MobiDB-lite"/>
    </source>
</evidence>
<dbReference type="EMBL" id="JAHRHJ020000010">
    <property type="protein sequence ID" value="KAH9298658.1"/>
    <property type="molecule type" value="Genomic_DNA"/>
</dbReference>
<name>A0AA38FDK3_TAXCH</name>
<keyword evidence="3" id="KW-1185">Reference proteome</keyword>
<feature type="compositionally biased region" description="Basic and acidic residues" evidence="1">
    <location>
        <begin position="30"/>
        <end position="59"/>
    </location>
</feature>
<protein>
    <submittedName>
        <fullName evidence="2">Uncharacterized protein</fullName>
    </submittedName>
</protein>
<gene>
    <name evidence="2" type="ORF">KI387_030340</name>
</gene>
<feature type="non-terminal residue" evidence="2">
    <location>
        <position position="59"/>
    </location>
</feature>
<feature type="region of interest" description="Disordered" evidence="1">
    <location>
        <begin position="1"/>
        <end position="59"/>
    </location>
</feature>
<dbReference type="Proteomes" id="UP000824469">
    <property type="component" value="Unassembled WGS sequence"/>
</dbReference>
<proteinExistence type="predicted"/>
<comment type="caution">
    <text evidence="2">The sequence shown here is derived from an EMBL/GenBank/DDBJ whole genome shotgun (WGS) entry which is preliminary data.</text>
</comment>
<organism evidence="2 3">
    <name type="scientific">Taxus chinensis</name>
    <name type="common">Chinese yew</name>
    <name type="synonym">Taxus wallichiana var. chinensis</name>
    <dbReference type="NCBI Taxonomy" id="29808"/>
    <lineage>
        <taxon>Eukaryota</taxon>
        <taxon>Viridiplantae</taxon>
        <taxon>Streptophyta</taxon>
        <taxon>Embryophyta</taxon>
        <taxon>Tracheophyta</taxon>
        <taxon>Spermatophyta</taxon>
        <taxon>Pinopsida</taxon>
        <taxon>Pinidae</taxon>
        <taxon>Conifers II</taxon>
        <taxon>Cupressales</taxon>
        <taxon>Taxaceae</taxon>
        <taxon>Taxus</taxon>
    </lineage>
</organism>
<reference evidence="2 3" key="1">
    <citation type="journal article" date="2021" name="Nat. Plants">
        <title>The Taxus genome provides insights into paclitaxel biosynthesis.</title>
        <authorList>
            <person name="Xiong X."/>
            <person name="Gou J."/>
            <person name="Liao Q."/>
            <person name="Li Y."/>
            <person name="Zhou Q."/>
            <person name="Bi G."/>
            <person name="Li C."/>
            <person name="Du R."/>
            <person name="Wang X."/>
            <person name="Sun T."/>
            <person name="Guo L."/>
            <person name="Liang H."/>
            <person name="Lu P."/>
            <person name="Wu Y."/>
            <person name="Zhang Z."/>
            <person name="Ro D.K."/>
            <person name="Shang Y."/>
            <person name="Huang S."/>
            <person name="Yan J."/>
        </authorList>
    </citation>
    <scope>NUCLEOTIDE SEQUENCE [LARGE SCALE GENOMIC DNA]</scope>
    <source>
        <strain evidence="2">Ta-2019</strain>
    </source>
</reference>